<dbReference type="RefSeq" id="WP_182574573.1">
    <property type="nucleotide sequence ID" value="NZ_JACJHY010000015.1"/>
</dbReference>
<evidence type="ECO:0000313" key="3">
    <source>
        <dbReference type="Proteomes" id="UP000587524"/>
    </source>
</evidence>
<feature type="transmembrane region" description="Helical" evidence="1">
    <location>
        <begin position="5"/>
        <end position="23"/>
    </location>
</feature>
<name>A0ABR6CA02_9HYPH</name>
<organism evidence="2 3">
    <name type="scientific">Aminobacter ciceronei</name>
    <dbReference type="NCBI Taxonomy" id="150723"/>
    <lineage>
        <taxon>Bacteria</taxon>
        <taxon>Pseudomonadati</taxon>
        <taxon>Pseudomonadota</taxon>
        <taxon>Alphaproteobacteria</taxon>
        <taxon>Hyphomicrobiales</taxon>
        <taxon>Phyllobacteriaceae</taxon>
        <taxon>Aminobacter</taxon>
    </lineage>
</organism>
<evidence type="ECO:0000313" key="2">
    <source>
        <dbReference type="EMBL" id="MBA9021297.1"/>
    </source>
</evidence>
<evidence type="ECO:0000256" key="1">
    <source>
        <dbReference type="SAM" id="Phobius"/>
    </source>
</evidence>
<accession>A0ABR6CA02</accession>
<keyword evidence="1" id="KW-0472">Membrane</keyword>
<protein>
    <submittedName>
        <fullName evidence="2">NhaP-type Na+/H+ or K+/H+ antiporter</fullName>
    </submittedName>
</protein>
<keyword evidence="1" id="KW-0812">Transmembrane</keyword>
<gene>
    <name evidence="2" type="ORF">HNQ97_003303</name>
</gene>
<dbReference type="Proteomes" id="UP000587524">
    <property type="component" value="Unassembled WGS sequence"/>
</dbReference>
<reference evidence="2 3" key="1">
    <citation type="submission" date="2020-08" db="EMBL/GenBank/DDBJ databases">
        <title>Genomic Encyclopedia of Type Strains, Phase IV (KMG-IV): sequencing the most valuable type-strain genomes for metagenomic binning, comparative biology and taxonomic classification.</title>
        <authorList>
            <person name="Goeker M."/>
        </authorList>
    </citation>
    <scope>NUCLEOTIDE SEQUENCE [LARGE SCALE GENOMIC DNA]</scope>
    <source>
        <strain evidence="2 3">DSM 17455</strain>
    </source>
</reference>
<comment type="caution">
    <text evidence="2">The sequence shown here is derived from an EMBL/GenBank/DDBJ whole genome shotgun (WGS) entry which is preliminary data.</text>
</comment>
<sequence>MEDQFLDYVTVFATAVVCFVISLCFGWDLLAALLFGIVTGAVQAGLIRLVHGRPDLL</sequence>
<keyword evidence="1" id="KW-1133">Transmembrane helix</keyword>
<proteinExistence type="predicted"/>
<keyword evidence="3" id="KW-1185">Reference proteome</keyword>
<feature type="transmembrane region" description="Helical" evidence="1">
    <location>
        <begin position="29"/>
        <end position="50"/>
    </location>
</feature>
<dbReference type="EMBL" id="JACJHZ010000015">
    <property type="protein sequence ID" value="MBA9021297.1"/>
    <property type="molecule type" value="Genomic_DNA"/>
</dbReference>